<keyword evidence="2" id="KW-1185">Reference proteome</keyword>
<evidence type="ECO:0000313" key="2">
    <source>
        <dbReference type="Proteomes" id="UP000823775"/>
    </source>
</evidence>
<evidence type="ECO:0000313" key="1">
    <source>
        <dbReference type="EMBL" id="MCE3052136.1"/>
    </source>
</evidence>
<comment type="caution">
    <text evidence="1">The sequence shown here is derived from an EMBL/GenBank/DDBJ whole genome shotgun (WGS) entry which is preliminary data.</text>
</comment>
<name>A0ABS8WQF1_DATST</name>
<protein>
    <submittedName>
        <fullName evidence="1">Uncharacterized protein</fullName>
    </submittedName>
</protein>
<sequence>MAENKAIGEIRDNRQLEQQIGKRSTVLEQRHDQCMVVAIRSGKTTIEQPIPRMDPNEEENISNLVEAGKRSDAMFDSHVKGFDAT</sequence>
<organism evidence="1 2">
    <name type="scientific">Datura stramonium</name>
    <name type="common">Jimsonweed</name>
    <name type="synonym">Common thornapple</name>
    <dbReference type="NCBI Taxonomy" id="4076"/>
    <lineage>
        <taxon>Eukaryota</taxon>
        <taxon>Viridiplantae</taxon>
        <taxon>Streptophyta</taxon>
        <taxon>Embryophyta</taxon>
        <taxon>Tracheophyta</taxon>
        <taxon>Spermatophyta</taxon>
        <taxon>Magnoliopsida</taxon>
        <taxon>eudicotyledons</taxon>
        <taxon>Gunneridae</taxon>
        <taxon>Pentapetalae</taxon>
        <taxon>asterids</taxon>
        <taxon>lamiids</taxon>
        <taxon>Solanales</taxon>
        <taxon>Solanaceae</taxon>
        <taxon>Solanoideae</taxon>
        <taxon>Datureae</taxon>
        <taxon>Datura</taxon>
    </lineage>
</organism>
<gene>
    <name evidence="1" type="ORF">HAX54_051649</name>
</gene>
<proteinExistence type="predicted"/>
<dbReference type="EMBL" id="JACEIK010009231">
    <property type="protein sequence ID" value="MCE3052136.1"/>
    <property type="molecule type" value="Genomic_DNA"/>
</dbReference>
<reference evidence="1 2" key="1">
    <citation type="journal article" date="2021" name="BMC Genomics">
        <title>Datura genome reveals duplications of psychoactive alkaloid biosynthetic genes and high mutation rate following tissue culture.</title>
        <authorList>
            <person name="Rajewski A."/>
            <person name="Carter-House D."/>
            <person name="Stajich J."/>
            <person name="Litt A."/>
        </authorList>
    </citation>
    <scope>NUCLEOTIDE SEQUENCE [LARGE SCALE GENOMIC DNA]</scope>
    <source>
        <strain evidence="1">AR-01</strain>
    </source>
</reference>
<dbReference type="Proteomes" id="UP000823775">
    <property type="component" value="Unassembled WGS sequence"/>
</dbReference>
<feature type="non-terminal residue" evidence="1">
    <location>
        <position position="85"/>
    </location>
</feature>
<accession>A0ABS8WQF1</accession>